<dbReference type="OrthoDB" id="4348522at2759"/>
<keyword evidence="1" id="KW-0862">Zinc</keyword>
<comment type="caution">
    <text evidence="3">The sequence shown here is derived from an EMBL/GenBank/DDBJ whole genome shotgun (WGS) entry which is preliminary data.</text>
</comment>
<sequence>MAKSLTYVLAFRPPIRIPKPDPENLTVQVSITLGSAPTNRAGKFFPIIDHTPSKTDFRFPRSTFLSTNLLDQLDKISEMLDRLEIPFPFRENIHWGILDFPSDNNNNNSRSLNLDEIKSRLLENLRACANDESVSKIDVRIGKLEKIRDEDYKRLADEREGRRNNSRGGRGPLDGWIRENSNDVRLRDSRWFGILRGLTVRSPTENKCFGMRSVKVFGGENNDECSICLKGLKKGSEAIRMPCEHVFHGFCILRWVYVNPSCPFCRSRLCDDGVIGPEDGTLLNYFD</sequence>
<name>A0A5A7R6L6_STRAF</name>
<dbReference type="InterPro" id="IPR051826">
    <property type="entry name" value="E3_ubiquitin-ligase_domain"/>
</dbReference>
<reference evidence="4" key="1">
    <citation type="journal article" date="2019" name="Curr. Biol.">
        <title>Genome Sequence of Striga asiatica Provides Insight into the Evolution of Plant Parasitism.</title>
        <authorList>
            <person name="Yoshida S."/>
            <person name="Kim S."/>
            <person name="Wafula E.K."/>
            <person name="Tanskanen J."/>
            <person name="Kim Y.M."/>
            <person name="Honaas L."/>
            <person name="Yang Z."/>
            <person name="Spallek T."/>
            <person name="Conn C.E."/>
            <person name="Ichihashi Y."/>
            <person name="Cheong K."/>
            <person name="Cui S."/>
            <person name="Der J.P."/>
            <person name="Gundlach H."/>
            <person name="Jiao Y."/>
            <person name="Hori C."/>
            <person name="Ishida J.K."/>
            <person name="Kasahara H."/>
            <person name="Kiba T."/>
            <person name="Kim M.S."/>
            <person name="Koo N."/>
            <person name="Laohavisit A."/>
            <person name="Lee Y.H."/>
            <person name="Lumba S."/>
            <person name="McCourt P."/>
            <person name="Mortimer J.C."/>
            <person name="Mutuku J.M."/>
            <person name="Nomura T."/>
            <person name="Sasaki-Sekimoto Y."/>
            <person name="Seto Y."/>
            <person name="Wang Y."/>
            <person name="Wakatake T."/>
            <person name="Sakakibara H."/>
            <person name="Demura T."/>
            <person name="Yamaguchi S."/>
            <person name="Yoneyama K."/>
            <person name="Manabe R.I."/>
            <person name="Nelson D.C."/>
            <person name="Schulman A.H."/>
            <person name="Timko M.P."/>
            <person name="dePamphilis C.W."/>
            <person name="Choi D."/>
            <person name="Shirasu K."/>
        </authorList>
    </citation>
    <scope>NUCLEOTIDE SEQUENCE [LARGE SCALE GENOMIC DNA]</scope>
    <source>
        <strain evidence="4">cv. UVA1</strain>
    </source>
</reference>
<proteinExistence type="predicted"/>
<keyword evidence="4" id="KW-1185">Reference proteome</keyword>
<dbReference type="EMBL" id="BKCP01010514">
    <property type="protein sequence ID" value="GER53062.1"/>
    <property type="molecule type" value="Genomic_DNA"/>
</dbReference>
<dbReference type="PANTHER" id="PTHR22765:SF350">
    <property type="entry name" value="GB|AAD18119.1-RELATED"/>
    <property type="match status" value="1"/>
</dbReference>
<dbReference type="GO" id="GO:0008270">
    <property type="term" value="F:zinc ion binding"/>
    <property type="evidence" value="ECO:0007669"/>
    <property type="project" value="UniProtKB-KW"/>
</dbReference>
<gene>
    <name evidence="3" type="ORF">STAS_30555</name>
</gene>
<dbReference type="PROSITE" id="PS50089">
    <property type="entry name" value="ZF_RING_2"/>
    <property type="match status" value="1"/>
</dbReference>
<dbReference type="SUPFAM" id="SSF57850">
    <property type="entry name" value="RING/U-box"/>
    <property type="match status" value="1"/>
</dbReference>
<keyword evidence="1" id="KW-0863">Zinc-finger</keyword>
<feature type="domain" description="RING-type" evidence="2">
    <location>
        <begin position="225"/>
        <end position="266"/>
    </location>
</feature>
<dbReference type="Proteomes" id="UP000325081">
    <property type="component" value="Unassembled WGS sequence"/>
</dbReference>
<organism evidence="3 4">
    <name type="scientific">Striga asiatica</name>
    <name type="common">Asiatic witchweed</name>
    <name type="synonym">Buchnera asiatica</name>
    <dbReference type="NCBI Taxonomy" id="4170"/>
    <lineage>
        <taxon>Eukaryota</taxon>
        <taxon>Viridiplantae</taxon>
        <taxon>Streptophyta</taxon>
        <taxon>Embryophyta</taxon>
        <taxon>Tracheophyta</taxon>
        <taxon>Spermatophyta</taxon>
        <taxon>Magnoliopsida</taxon>
        <taxon>eudicotyledons</taxon>
        <taxon>Gunneridae</taxon>
        <taxon>Pentapetalae</taxon>
        <taxon>asterids</taxon>
        <taxon>lamiids</taxon>
        <taxon>Lamiales</taxon>
        <taxon>Orobanchaceae</taxon>
        <taxon>Buchnereae</taxon>
        <taxon>Striga</taxon>
    </lineage>
</organism>
<dbReference type="Pfam" id="PF13639">
    <property type="entry name" value="zf-RING_2"/>
    <property type="match status" value="1"/>
</dbReference>
<dbReference type="AlphaFoldDB" id="A0A5A7R6L6"/>
<evidence type="ECO:0000313" key="4">
    <source>
        <dbReference type="Proteomes" id="UP000325081"/>
    </source>
</evidence>
<evidence type="ECO:0000256" key="1">
    <source>
        <dbReference type="PROSITE-ProRule" id="PRU00175"/>
    </source>
</evidence>
<dbReference type="PANTHER" id="PTHR22765">
    <property type="entry name" value="RING FINGER AND PROTEASE ASSOCIATED DOMAIN-CONTAINING"/>
    <property type="match status" value="1"/>
</dbReference>
<protein>
    <submittedName>
        <fullName evidence="3">RING/U-box superfamily protein</fullName>
    </submittedName>
</protein>
<keyword evidence="1" id="KW-0479">Metal-binding</keyword>
<dbReference type="SMART" id="SM00184">
    <property type="entry name" value="RING"/>
    <property type="match status" value="1"/>
</dbReference>
<dbReference type="InterPro" id="IPR001841">
    <property type="entry name" value="Znf_RING"/>
</dbReference>
<dbReference type="Gene3D" id="3.30.40.10">
    <property type="entry name" value="Zinc/RING finger domain, C3HC4 (zinc finger)"/>
    <property type="match status" value="1"/>
</dbReference>
<evidence type="ECO:0000313" key="3">
    <source>
        <dbReference type="EMBL" id="GER53062.1"/>
    </source>
</evidence>
<dbReference type="GO" id="GO:0016020">
    <property type="term" value="C:membrane"/>
    <property type="evidence" value="ECO:0007669"/>
    <property type="project" value="TreeGrafter"/>
</dbReference>
<dbReference type="InterPro" id="IPR013083">
    <property type="entry name" value="Znf_RING/FYVE/PHD"/>
</dbReference>
<dbReference type="GO" id="GO:0061630">
    <property type="term" value="F:ubiquitin protein ligase activity"/>
    <property type="evidence" value="ECO:0007669"/>
    <property type="project" value="TreeGrafter"/>
</dbReference>
<dbReference type="GO" id="GO:0006511">
    <property type="term" value="P:ubiquitin-dependent protein catabolic process"/>
    <property type="evidence" value="ECO:0007669"/>
    <property type="project" value="TreeGrafter"/>
</dbReference>
<evidence type="ECO:0000259" key="2">
    <source>
        <dbReference type="PROSITE" id="PS50089"/>
    </source>
</evidence>
<accession>A0A5A7R6L6</accession>